<dbReference type="EMBL" id="JBBJCI010000446">
    <property type="protein sequence ID" value="KAK7230209.1"/>
    <property type="molecule type" value="Genomic_DNA"/>
</dbReference>
<evidence type="ECO:0008006" key="4">
    <source>
        <dbReference type="Google" id="ProtNLM"/>
    </source>
</evidence>
<comment type="caution">
    <text evidence="2">The sequence shown here is derived from an EMBL/GenBank/DDBJ whole genome shotgun (WGS) entry which is preliminary data.</text>
</comment>
<dbReference type="InterPro" id="IPR027417">
    <property type="entry name" value="P-loop_NTPase"/>
</dbReference>
<proteinExistence type="predicted"/>
<dbReference type="Gene3D" id="3.40.50.300">
    <property type="entry name" value="P-loop containing nucleotide triphosphate hydrolases"/>
    <property type="match status" value="1"/>
</dbReference>
<dbReference type="Proteomes" id="UP001363151">
    <property type="component" value="Unassembled WGS sequence"/>
</dbReference>
<evidence type="ECO:0000313" key="2">
    <source>
        <dbReference type="EMBL" id="KAK7230209.1"/>
    </source>
</evidence>
<sequence length="328" mass="36219">MSRPLPPREFARDPLDPHPVPTGWTNEHARVFAASLLVPLFILAVGVQKMQLMAPLVDPGVPCAARSAADPTVCVDADWRCAVLKLANPARDAAPDPALGLRFIHVPKTGGTGIGVADAHFEDRERKKKVSFSRDGASCRCSSWHVPPRHRPWAATVFGGGERSFCVVRDPLARLLSEFRFRRFDDRFDAAKANAWLRDTLPKLDSCDLDCHLLPQHEFVWDARGRRTCDHALRHENLKDDFAALMRAYNRTTALPRRLARADRRLRAAEKTGVAVGDVDPWLARDVRCAYAADLCLLGYDAHGVPGFNASLATCSGEGPPPVVDRGR</sequence>
<evidence type="ECO:0000313" key="3">
    <source>
        <dbReference type="Proteomes" id="UP001363151"/>
    </source>
</evidence>
<evidence type="ECO:0000256" key="1">
    <source>
        <dbReference type="SAM" id="MobiDB-lite"/>
    </source>
</evidence>
<feature type="region of interest" description="Disordered" evidence="1">
    <location>
        <begin position="1"/>
        <end position="21"/>
    </location>
</feature>
<gene>
    <name evidence="2" type="ORF">SO694_00213016</name>
</gene>
<reference evidence="2 3" key="1">
    <citation type="submission" date="2024-03" db="EMBL/GenBank/DDBJ databases">
        <title>Aureococcus anophagefferens CCMP1851 and Kratosvirus quantuckense: Draft genome of a second virus-susceptible host strain in the model system.</title>
        <authorList>
            <person name="Chase E."/>
            <person name="Truchon A.R."/>
            <person name="Schepens W."/>
            <person name="Wilhelm S.W."/>
        </authorList>
    </citation>
    <scope>NUCLEOTIDE SEQUENCE [LARGE SCALE GENOMIC DNA]</scope>
    <source>
        <strain evidence="2 3">CCMP1851</strain>
    </source>
</reference>
<keyword evidence="3" id="KW-1185">Reference proteome</keyword>
<accession>A0ABR1FG43</accession>
<protein>
    <recommendedName>
        <fullName evidence="4">Sulfotransferase domain-containing protein</fullName>
    </recommendedName>
</protein>
<name>A0ABR1FG43_AURAN</name>
<organism evidence="2 3">
    <name type="scientific">Aureococcus anophagefferens</name>
    <name type="common">Harmful bloom alga</name>
    <dbReference type="NCBI Taxonomy" id="44056"/>
    <lineage>
        <taxon>Eukaryota</taxon>
        <taxon>Sar</taxon>
        <taxon>Stramenopiles</taxon>
        <taxon>Ochrophyta</taxon>
        <taxon>Pelagophyceae</taxon>
        <taxon>Pelagomonadales</taxon>
        <taxon>Pelagomonadaceae</taxon>
        <taxon>Aureococcus</taxon>
    </lineage>
</organism>
<dbReference type="SUPFAM" id="SSF52540">
    <property type="entry name" value="P-loop containing nucleoside triphosphate hydrolases"/>
    <property type="match status" value="1"/>
</dbReference>